<geneLocation type="plasmid" evidence="1 2">
    <name>AZOBR_p1</name>
</geneLocation>
<dbReference type="Proteomes" id="UP000007319">
    <property type="component" value="Plasmid AZOBR_p1"/>
</dbReference>
<dbReference type="AlphaFoldDB" id="A0A9P1NP07"/>
<dbReference type="KEGG" id="abs:AZOBR_p170047"/>
<keyword evidence="1" id="KW-0614">Plasmid</keyword>
<gene>
    <name evidence="1" type="ORF">AZOBR_p170047</name>
</gene>
<sequence length="48" mass="5905">MWRMRRNHNLCGVVFGFLFLEHENIKYLSNENLLKLCMQMGFWLLDKD</sequence>
<protein>
    <submittedName>
        <fullName evidence="1">Uncharacterized protein</fullName>
    </submittedName>
</protein>
<keyword evidence="2" id="KW-1185">Reference proteome</keyword>
<reference evidence="1 2" key="1">
    <citation type="journal article" date="2011" name="PLoS Genet.">
        <title>Azospirillum genomes reveal transition of bacteria from aquatic to terrestrial environments.</title>
        <authorList>
            <person name="Wisniewski-Dye F."/>
            <person name="Borziak K."/>
            <person name="Khalsa-Moyers G."/>
            <person name="Alexandre G."/>
            <person name="Sukharnikov L.O."/>
            <person name="Wuichet K."/>
            <person name="Hurst G.B."/>
            <person name="McDonald W.H."/>
            <person name="Robertson J.S."/>
            <person name="Barbe V."/>
            <person name="Calteau A."/>
            <person name="Rouy Z."/>
            <person name="Mangenot S."/>
            <person name="Prigent-Combaret C."/>
            <person name="Normand P."/>
            <person name="Boyer M."/>
            <person name="Siguier P."/>
            <person name="Dessaux Y."/>
            <person name="Elmerich C."/>
            <person name="Condemine G."/>
            <person name="Krishnen G."/>
            <person name="Kennedy I."/>
            <person name="Paterson A.H."/>
            <person name="Gonzalez V."/>
            <person name="Mavingui P."/>
            <person name="Zhulin I.B."/>
        </authorList>
    </citation>
    <scope>NUCLEOTIDE SEQUENCE [LARGE SCALE GENOMIC DNA]</scope>
    <source>
        <strain evidence="1 2">Sp245</strain>
    </source>
</reference>
<accession>A0A9P1NP07</accession>
<evidence type="ECO:0000313" key="1">
    <source>
        <dbReference type="EMBL" id="CCD00291.1"/>
    </source>
</evidence>
<name>A0A9P1NP07_9PROT</name>
<dbReference type="EMBL" id="HE577328">
    <property type="protein sequence ID" value="CCD00291.1"/>
    <property type="molecule type" value="Genomic_DNA"/>
</dbReference>
<evidence type="ECO:0000313" key="2">
    <source>
        <dbReference type="Proteomes" id="UP000007319"/>
    </source>
</evidence>
<organism evidence="1 2">
    <name type="scientific">Azospirillum baldaniorum</name>
    <dbReference type="NCBI Taxonomy" id="1064539"/>
    <lineage>
        <taxon>Bacteria</taxon>
        <taxon>Pseudomonadati</taxon>
        <taxon>Pseudomonadota</taxon>
        <taxon>Alphaproteobacteria</taxon>
        <taxon>Rhodospirillales</taxon>
        <taxon>Azospirillaceae</taxon>
        <taxon>Azospirillum</taxon>
    </lineage>
</organism>
<proteinExistence type="predicted"/>